<dbReference type="SUPFAM" id="SSF54593">
    <property type="entry name" value="Glyoxalase/Bleomycin resistance protein/Dihydroxybiphenyl dioxygenase"/>
    <property type="match status" value="2"/>
</dbReference>
<name>A0ABV8RGA0_9SPHN</name>
<dbReference type="RefSeq" id="WP_381423153.1">
    <property type="nucleotide sequence ID" value="NZ_JBHSDH010000013.1"/>
</dbReference>
<dbReference type="InterPro" id="IPR052164">
    <property type="entry name" value="Anthracycline_SecMetBiosynth"/>
</dbReference>
<evidence type="ECO:0000259" key="1">
    <source>
        <dbReference type="PROSITE" id="PS51819"/>
    </source>
</evidence>
<proteinExistence type="predicted"/>
<feature type="domain" description="VOC" evidence="1">
    <location>
        <begin position="7"/>
        <end position="124"/>
    </location>
</feature>
<keyword evidence="3" id="KW-1185">Reference proteome</keyword>
<protein>
    <submittedName>
        <fullName evidence="2">VOC family protein</fullName>
    </submittedName>
</protein>
<organism evidence="2 3">
    <name type="scientific">Sphingorhabdus arenilitoris</name>
    <dbReference type="NCBI Taxonomy" id="1490041"/>
    <lineage>
        <taxon>Bacteria</taxon>
        <taxon>Pseudomonadati</taxon>
        <taxon>Pseudomonadota</taxon>
        <taxon>Alphaproteobacteria</taxon>
        <taxon>Sphingomonadales</taxon>
        <taxon>Sphingomonadaceae</taxon>
        <taxon>Sphingorhabdus</taxon>
    </lineage>
</organism>
<dbReference type="CDD" id="cd07247">
    <property type="entry name" value="SgaA_N_like"/>
    <property type="match status" value="1"/>
</dbReference>
<dbReference type="PROSITE" id="PS51819">
    <property type="entry name" value="VOC"/>
    <property type="match status" value="2"/>
</dbReference>
<dbReference type="Pfam" id="PF00903">
    <property type="entry name" value="Glyoxalase"/>
    <property type="match status" value="2"/>
</dbReference>
<sequence length="267" mass="28770">MPNKHGDFIWYELITSDAGAAQTFYGPLLGWDFKDSGTPGMDYRIFSSAISEVGGIMALTPEMKDGGARPFWVGYIAVDDVDAAAAKMKAAGAAKHMEPWDIPGVGRIAFMADPQGAMFYIMKPLSAPDSPDAASQSFAATEPSEGHCAWNELNSSDPEAAKAFYGDLFGWQKEGEMDMGPMGKYEFLKVGDDRGFMLGAVMPKPPQMPFSAWIYYFRVADIDKAAQQIMAGGGSMIQEPVEIPGGEFSLVARDPQGAGFGLVGMRK</sequence>
<evidence type="ECO:0000313" key="3">
    <source>
        <dbReference type="Proteomes" id="UP001595887"/>
    </source>
</evidence>
<accession>A0ABV8RGA0</accession>
<dbReference type="Gene3D" id="3.10.180.10">
    <property type="entry name" value="2,3-Dihydroxybiphenyl 1,2-Dioxygenase, domain 1"/>
    <property type="match status" value="2"/>
</dbReference>
<gene>
    <name evidence="2" type="ORF">ACFOWX_08500</name>
</gene>
<dbReference type="PANTHER" id="PTHR33993">
    <property type="entry name" value="GLYOXALASE-RELATED"/>
    <property type="match status" value="1"/>
</dbReference>
<evidence type="ECO:0000313" key="2">
    <source>
        <dbReference type="EMBL" id="MFC4292453.1"/>
    </source>
</evidence>
<comment type="caution">
    <text evidence="2">The sequence shown here is derived from an EMBL/GenBank/DDBJ whole genome shotgun (WGS) entry which is preliminary data.</text>
</comment>
<dbReference type="EMBL" id="JBHSDH010000013">
    <property type="protein sequence ID" value="MFC4292453.1"/>
    <property type="molecule type" value="Genomic_DNA"/>
</dbReference>
<feature type="domain" description="VOC" evidence="1">
    <location>
        <begin position="144"/>
        <end position="265"/>
    </location>
</feature>
<dbReference type="Proteomes" id="UP001595887">
    <property type="component" value="Unassembled WGS sequence"/>
</dbReference>
<dbReference type="PANTHER" id="PTHR33993:SF14">
    <property type="entry name" value="GB|AAF24581.1"/>
    <property type="match status" value="1"/>
</dbReference>
<dbReference type="InterPro" id="IPR004360">
    <property type="entry name" value="Glyas_Fos-R_dOase_dom"/>
</dbReference>
<dbReference type="InterPro" id="IPR037523">
    <property type="entry name" value="VOC_core"/>
</dbReference>
<dbReference type="InterPro" id="IPR029068">
    <property type="entry name" value="Glyas_Bleomycin-R_OHBP_Dase"/>
</dbReference>
<reference evidence="3" key="1">
    <citation type="journal article" date="2019" name="Int. J. Syst. Evol. Microbiol.">
        <title>The Global Catalogue of Microorganisms (GCM) 10K type strain sequencing project: providing services to taxonomists for standard genome sequencing and annotation.</title>
        <authorList>
            <consortium name="The Broad Institute Genomics Platform"/>
            <consortium name="The Broad Institute Genome Sequencing Center for Infectious Disease"/>
            <person name="Wu L."/>
            <person name="Ma J."/>
        </authorList>
    </citation>
    <scope>NUCLEOTIDE SEQUENCE [LARGE SCALE GENOMIC DNA]</scope>
    <source>
        <strain evidence="3">CECT 8531</strain>
    </source>
</reference>